<dbReference type="InterPro" id="IPR011047">
    <property type="entry name" value="Quinoprotein_ADH-like_sf"/>
</dbReference>
<accession>A0A0L0F720</accession>
<dbReference type="RefSeq" id="XP_014146273.1">
    <property type="nucleotide sequence ID" value="XM_014290798.1"/>
</dbReference>
<dbReference type="InterPro" id="IPR001680">
    <property type="entry name" value="WD40_rpt"/>
</dbReference>
<reference evidence="1 2" key="1">
    <citation type="submission" date="2011-02" db="EMBL/GenBank/DDBJ databases">
        <title>The Genome Sequence of Sphaeroforma arctica JP610.</title>
        <authorList>
            <consortium name="The Broad Institute Genome Sequencing Platform"/>
            <person name="Russ C."/>
            <person name="Cuomo C."/>
            <person name="Young S.K."/>
            <person name="Zeng Q."/>
            <person name="Gargeya S."/>
            <person name="Alvarado L."/>
            <person name="Berlin A."/>
            <person name="Chapman S.B."/>
            <person name="Chen Z."/>
            <person name="Freedman E."/>
            <person name="Gellesch M."/>
            <person name="Goldberg J."/>
            <person name="Griggs A."/>
            <person name="Gujja S."/>
            <person name="Heilman E."/>
            <person name="Heiman D."/>
            <person name="Howarth C."/>
            <person name="Mehta T."/>
            <person name="Neiman D."/>
            <person name="Pearson M."/>
            <person name="Roberts A."/>
            <person name="Saif S."/>
            <person name="Shea T."/>
            <person name="Shenoy N."/>
            <person name="Sisk P."/>
            <person name="Stolte C."/>
            <person name="Sykes S."/>
            <person name="White J."/>
            <person name="Yandava C."/>
            <person name="Burger G."/>
            <person name="Gray M.W."/>
            <person name="Holland P.W.H."/>
            <person name="King N."/>
            <person name="Lang F.B.F."/>
            <person name="Roger A.J."/>
            <person name="Ruiz-Trillo I."/>
            <person name="Haas B."/>
            <person name="Nusbaum C."/>
            <person name="Birren B."/>
        </authorList>
    </citation>
    <scope>NUCLEOTIDE SEQUENCE [LARGE SCALE GENOMIC DNA]</scope>
    <source>
        <strain evidence="1 2">JP610</strain>
    </source>
</reference>
<gene>
    <name evidence="1" type="ORF">SARC_15072</name>
</gene>
<dbReference type="Proteomes" id="UP000054560">
    <property type="component" value="Unassembled WGS sequence"/>
</dbReference>
<dbReference type="AlphaFoldDB" id="A0A0L0F720"/>
<dbReference type="GeneID" id="25915576"/>
<evidence type="ECO:0000313" key="2">
    <source>
        <dbReference type="Proteomes" id="UP000054560"/>
    </source>
</evidence>
<evidence type="ECO:0000313" key="1">
    <source>
        <dbReference type="EMBL" id="KNC72371.1"/>
    </source>
</evidence>
<dbReference type="eggNOG" id="KOG1787">
    <property type="taxonomic scope" value="Eukaryota"/>
</dbReference>
<proteinExistence type="predicted"/>
<dbReference type="OrthoDB" id="26681at2759"/>
<evidence type="ECO:0008006" key="3">
    <source>
        <dbReference type="Google" id="ProtNLM"/>
    </source>
</evidence>
<dbReference type="InterPro" id="IPR015943">
    <property type="entry name" value="WD40/YVTN_repeat-like_dom_sf"/>
</dbReference>
<protein>
    <recommendedName>
        <fullName evidence="3">Anaphase-promoting complex subunit 4 WD40 domain-containing protein</fullName>
    </recommendedName>
</protein>
<name>A0A0L0F720_9EUKA</name>
<dbReference type="SUPFAM" id="SSF50998">
    <property type="entry name" value="Quinoprotein alcohol dehydrogenase-like"/>
    <property type="match status" value="1"/>
</dbReference>
<dbReference type="Gene3D" id="2.130.10.10">
    <property type="entry name" value="YVTN repeat-like/Quinoprotein amine dehydrogenase"/>
    <property type="match status" value="1"/>
</dbReference>
<dbReference type="EMBL" id="KQ247158">
    <property type="protein sequence ID" value="KNC72371.1"/>
    <property type="molecule type" value="Genomic_DNA"/>
</dbReference>
<dbReference type="SMART" id="SM00320">
    <property type="entry name" value="WD40"/>
    <property type="match status" value="2"/>
</dbReference>
<sequence length="126" mass="13719">MGLVAYAHTQQYNRAYTRLTGISCAILSHPTGHLLKTLAIDEKLGDACVSQDGRYLVTGGNNGCVVVRLVDNLSIIHVYEAMAPAIRSLAISSCERWIYAGADDGALTLYKTAMPHWHMVALTRLS</sequence>
<dbReference type="Pfam" id="PF00400">
    <property type="entry name" value="WD40"/>
    <property type="match status" value="2"/>
</dbReference>
<keyword evidence="2" id="KW-1185">Reference proteome</keyword>
<organism evidence="1 2">
    <name type="scientific">Sphaeroforma arctica JP610</name>
    <dbReference type="NCBI Taxonomy" id="667725"/>
    <lineage>
        <taxon>Eukaryota</taxon>
        <taxon>Ichthyosporea</taxon>
        <taxon>Ichthyophonida</taxon>
        <taxon>Sphaeroforma</taxon>
    </lineage>
</organism>